<evidence type="ECO:0000256" key="6">
    <source>
        <dbReference type="ARBA" id="ARBA00023136"/>
    </source>
</evidence>
<evidence type="ECO:0000256" key="1">
    <source>
        <dbReference type="ARBA" id="ARBA00004651"/>
    </source>
</evidence>
<feature type="domain" description="ABC transmembrane type-1" evidence="8">
    <location>
        <begin position="93"/>
        <end position="308"/>
    </location>
</feature>
<feature type="transmembrane region" description="Helical" evidence="7">
    <location>
        <begin position="30"/>
        <end position="56"/>
    </location>
</feature>
<reference evidence="9 10" key="1">
    <citation type="submission" date="2021-04" db="EMBL/GenBank/DDBJ databases">
        <title>Whole genome sequence of Jiella sp. KSK16Y-1.</title>
        <authorList>
            <person name="Tuo L."/>
        </authorList>
    </citation>
    <scope>NUCLEOTIDE SEQUENCE [LARGE SCALE GENOMIC DNA]</scope>
    <source>
        <strain evidence="9 10">KSK16Y-1</strain>
    </source>
</reference>
<dbReference type="Proteomes" id="UP000678276">
    <property type="component" value="Unassembled WGS sequence"/>
</dbReference>
<dbReference type="Gene3D" id="1.10.3720.10">
    <property type="entry name" value="MetI-like"/>
    <property type="match status" value="1"/>
</dbReference>
<evidence type="ECO:0000259" key="8">
    <source>
        <dbReference type="PROSITE" id="PS50928"/>
    </source>
</evidence>
<feature type="transmembrane region" description="Helical" evidence="7">
    <location>
        <begin position="292"/>
        <end position="314"/>
    </location>
</feature>
<keyword evidence="3" id="KW-1003">Cell membrane</keyword>
<evidence type="ECO:0000256" key="2">
    <source>
        <dbReference type="ARBA" id="ARBA00022448"/>
    </source>
</evidence>
<feature type="transmembrane region" description="Helical" evidence="7">
    <location>
        <begin position="228"/>
        <end position="246"/>
    </location>
</feature>
<keyword evidence="5 7" id="KW-1133">Transmembrane helix</keyword>
<protein>
    <submittedName>
        <fullName evidence="9">Sugar ABC transporter permease</fullName>
    </submittedName>
</protein>
<feature type="transmembrane region" description="Helical" evidence="7">
    <location>
        <begin position="131"/>
        <end position="153"/>
    </location>
</feature>
<dbReference type="InterPro" id="IPR035906">
    <property type="entry name" value="MetI-like_sf"/>
</dbReference>
<dbReference type="RefSeq" id="WP_209596379.1">
    <property type="nucleotide sequence ID" value="NZ_JAGJCF010000017.1"/>
</dbReference>
<keyword evidence="4 7" id="KW-0812">Transmembrane</keyword>
<proteinExistence type="predicted"/>
<evidence type="ECO:0000256" key="3">
    <source>
        <dbReference type="ARBA" id="ARBA00022475"/>
    </source>
</evidence>
<evidence type="ECO:0000256" key="7">
    <source>
        <dbReference type="SAM" id="Phobius"/>
    </source>
</evidence>
<comment type="caution">
    <text evidence="9">The sequence shown here is derived from an EMBL/GenBank/DDBJ whole genome shotgun (WGS) entry which is preliminary data.</text>
</comment>
<sequence length="322" mass="36183">MTTDISVTSVDESRPAKRRRSRPRLFENRTVLVLALLAPVLTFFIVFNTIPTLWLLGLSFYNYSLTSGMPPDFVGFRNFFAILASKNAIWFDLSRTFTFVLCGVTIQTLLGGMLGFLFWGSKKMPGRRIALTMLFAPMVLTPVATGTFFRFIYDPTFGVLNYIARAGFGAGPIDFLGDPDLAFWSVLAVDCWMWTPFMTLMTLAALGSVPTAELEAAEIDRVPMWRRLPLVIWHHGKFILMLGILLRTIDSFKTLDLIIPMTKGGPGQNTRLVALELNKQAFESFNMGWSSAYAVLLLLISIAMTSVFIFVLNLRRRRESGS</sequence>
<accession>A0ABS4BMY0</accession>
<feature type="transmembrane region" description="Helical" evidence="7">
    <location>
        <begin position="181"/>
        <end position="207"/>
    </location>
</feature>
<comment type="subcellular location">
    <subcellularLocation>
        <location evidence="1">Cell membrane</location>
        <topology evidence="1">Multi-pass membrane protein</topology>
    </subcellularLocation>
</comment>
<evidence type="ECO:0000256" key="5">
    <source>
        <dbReference type="ARBA" id="ARBA00022989"/>
    </source>
</evidence>
<dbReference type="CDD" id="cd06261">
    <property type="entry name" value="TM_PBP2"/>
    <property type="match status" value="1"/>
</dbReference>
<keyword evidence="2" id="KW-0813">Transport</keyword>
<evidence type="ECO:0000256" key="4">
    <source>
        <dbReference type="ARBA" id="ARBA00022692"/>
    </source>
</evidence>
<dbReference type="PANTHER" id="PTHR43005:SF1">
    <property type="entry name" value="SPERMIDINE_PUTRESCINE TRANSPORT SYSTEM PERMEASE PROTEIN"/>
    <property type="match status" value="1"/>
</dbReference>
<dbReference type="InterPro" id="IPR000515">
    <property type="entry name" value="MetI-like"/>
</dbReference>
<evidence type="ECO:0000313" key="10">
    <source>
        <dbReference type="Proteomes" id="UP000678276"/>
    </source>
</evidence>
<keyword evidence="10" id="KW-1185">Reference proteome</keyword>
<keyword evidence="6 7" id="KW-0472">Membrane</keyword>
<dbReference type="PANTHER" id="PTHR43005">
    <property type="entry name" value="BLR7065 PROTEIN"/>
    <property type="match status" value="1"/>
</dbReference>
<name>A0ABS4BMY0_9HYPH</name>
<dbReference type="PROSITE" id="PS50928">
    <property type="entry name" value="ABC_TM1"/>
    <property type="match status" value="1"/>
</dbReference>
<dbReference type="SUPFAM" id="SSF161098">
    <property type="entry name" value="MetI-like"/>
    <property type="match status" value="1"/>
</dbReference>
<gene>
    <name evidence="9" type="ORF">J6595_18135</name>
</gene>
<dbReference type="EMBL" id="JAGJCF010000017">
    <property type="protein sequence ID" value="MBP0617510.1"/>
    <property type="molecule type" value="Genomic_DNA"/>
</dbReference>
<feature type="transmembrane region" description="Helical" evidence="7">
    <location>
        <begin position="97"/>
        <end position="119"/>
    </location>
</feature>
<evidence type="ECO:0000313" key="9">
    <source>
        <dbReference type="EMBL" id="MBP0617510.1"/>
    </source>
</evidence>
<organism evidence="9 10">
    <name type="scientific">Jiella mangrovi</name>
    <dbReference type="NCBI Taxonomy" id="2821407"/>
    <lineage>
        <taxon>Bacteria</taxon>
        <taxon>Pseudomonadati</taxon>
        <taxon>Pseudomonadota</taxon>
        <taxon>Alphaproteobacteria</taxon>
        <taxon>Hyphomicrobiales</taxon>
        <taxon>Aurantimonadaceae</taxon>
        <taxon>Jiella</taxon>
    </lineage>
</organism>